<evidence type="ECO:0000256" key="2">
    <source>
        <dbReference type="SAM" id="MobiDB-lite"/>
    </source>
</evidence>
<dbReference type="GO" id="GO:0051726">
    <property type="term" value="P:regulation of cell cycle"/>
    <property type="evidence" value="ECO:0007669"/>
    <property type="project" value="InterPro"/>
</dbReference>
<evidence type="ECO:0000313" key="5">
    <source>
        <dbReference type="EMBL" id="RMX54861.1"/>
    </source>
</evidence>
<dbReference type="AlphaFoldDB" id="A0A3M6UML4"/>
<feature type="region of interest" description="Disordered" evidence="2">
    <location>
        <begin position="551"/>
        <end position="571"/>
    </location>
</feature>
<feature type="compositionally biased region" description="Low complexity" evidence="2">
    <location>
        <begin position="283"/>
        <end position="294"/>
    </location>
</feature>
<keyword evidence="1" id="KW-0694">RNA-binding</keyword>
<keyword evidence="6" id="KW-1185">Reference proteome</keyword>
<proteinExistence type="predicted"/>
<evidence type="ECO:0000259" key="4">
    <source>
        <dbReference type="PROSITE" id="PS50174"/>
    </source>
</evidence>
<dbReference type="PROSITE" id="PS50174">
    <property type="entry name" value="G_PATCH"/>
    <property type="match status" value="1"/>
</dbReference>
<feature type="compositionally biased region" description="Basic residues" evidence="2">
    <location>
        <begin position="423"/>
        <end position="434"/>
    </location>
</feature>
<evidence type="ECO:0000256" key="1">
    <source>
        <dbReference type="PROSITE-ProRule" id="PRU00266"/>
    </source>
</evidence>
<feature type="compositionally biased region" description="Low complexity" evidence="2">
    <location>
        <begin position="444"/>
        <end position="453"/>
    </location>
</feature>
<dbReference type="CDD" id="cd19870">
    <property type="entry name" value="DSRM_SON-like"/>
    <property type="match status" value="1"/>
</dbReference>
<dbReference type="OrthoDB" id="786951at2759"/>
<dbReference type="PANTHER" id="PTHR46528:SF1">
    <property type="entry name" value="PROTEIN SON"/>
    <property type="match status" value="1"/>
</dbReference>
<reference evidence="5 6" key="1">
    <citation type="journal article" date="2018" name="Sci. Rep.">
        <title>Comparative analysis of the Pocillopora damicornis genome highlights role of immune system in coral evolution.</title>
        <authorList>
            <person name="Cunning R."/>
            <person name="Bay R.A."/>
            <person name="Gillette P."/>
            <person name="Baker A.C."/>
            <person name="Traylor-Knowles N."/>
        </authorList>
    </citation>
    <scope>NUCLEOTIDE SEQUENCE [LARGE SCALE GENOMIC DNA]</scope>
    <source>
        <strain evidence="5">RSMAS</strain>
        <tissue evidence="5">Whole animal</tissue>
    </source>
</reference>
<dbReference type="STRING" id="46731.A0A3M6UML4"/>
<feature type="region of interest" description="Disordered" evidence="2">
    <location>
        <begin position="16"/>
        <end position="454"/>
    </location>
</feature>
<feature type="compositionally biased region" description="Basic residues" evidence="2">
    <location>
        <begin position="45"/>
        <end position="83"/>
    </location>
</feature>
<dbReference type="Pfam" id="PF01585">
    <property type="entry name" value="G-patch"/>
    <property type="match status" value="1"/>
</dbReference>
<dbReference type="InterPro" id="IPR014720">
    <property type="entry name" value="dsRBD_dom"/>
</dbReference>
<sequence>MSFVSDELANVLKSVYRMEEGSENNGDEESSSNVDKKSEEVSKEKRSRKHKHKKHSKSKSKDKKKHKKRKHKSRSRSQSRSKSRTPDEIEADFVLKKDKNLDTEEKDRELASQNGTAGYGNAVQPAQTNCDEKPIQDVHGSKPSDSKEEKSESYFKSIRLENDKNDLISTPVAAKIGPERDFNSNCSGSDAEDLENKKSTSSSRSKSKSPESKLSGNNKERDSRSHSNDRETKRKSGSQSSSKQSAKKKKPRSRSHSRSRTSKKRSRSRSHSKRNRHRRTESKSSSRSHSYNSRSRSRSPRRRKRSFSRSPRRKRSLSRSRHKSPVFKSFRGVSPPSWKKNVGSLRRQRSRSYSRSGRSPPRRRSSPRRKQSRSRSRGRRSHSRSRTRTPRKRTRSLSRDRRHHRSRSRSHSRGRGQRSASRERRRSKSSRSRSKSKEKTQPRNPSSVPNVPVTDKISTLIDKPVASDLSAQQTKVAQRAGGKTIAELTAFCKKLQDEKESIDSGNTSVTTLEKKEDSQPVAHHPFLIKEKPDITIPPVIFPVNKPMVPQVGSSKPLQEQFPVSCGSKHREKEGVNDGAEMVANIDGSAIQTQPKVEVFPQPSAEKLDISDLVTKRMDAQRRLQTDPNDIEALLVLQEIQMKMQNWCQSNVKPGQFTGELVKNLLPKEDLQGGFQAWAKKDMFHNLSPVSGGIGMKLLQKMGWKPGQVIGKRGEGYAEPIALTVKIDRKGLSAGKEKATKKGAPTVLDLQEGEGAPSLRELYQSDVHVSMTCLFLINFFFNRKHPVSALAEYCSKRKWQLPDYTLVFDHGPAHHKQFLFKVLVNSVEYQPAVVCGNKKQAKAQAAIFALKGLGLIPEDAEISAV</sequence>
<feature type="domain" description="DRBM" evidence="3">
    <location>
        <begin position="784"/>
        <end position="854"/>
    </location>
</feature>
<dbReference type="SUPFAM" id="SSF54768">
    <property type="entry name" value="dsRNA-binding domain-like"/>
    <property type="match status" value="1"/>
</dbReference>
<feature type="compositionally biased region" description="Basic residues" evidence="2">
    <location>
        <begin position="295"/>
        <end position="325"/>
    </location>
</feature>
<dbReference type="SMART" id="SM00443">
    <property type="entry name" value="G_patch"/>
    <property type="match status" value="1"/>
</dbReference>
<dbReference type="EMBL" id="RCHS01001178">
    <property type="protein sequence ID" value="RMX54861.1"/>
    <property type="molecule type" value="Genomic_DNA"/>
</dbReference>
<feature type="compositionally biased region" description="Basic residues" evidence="2">
    <location>
        <begin position="245"/>
        <end position="280"/>
    </location>
</feature>
<feature type="compositionally biased region" description="Acidic residues" evidence="2">
    <location>
        <begin position="21"/>
        <end position="30"/>
    </location>
</feature>
<evidence type="ECO:0000313" key="6">
    <source>
        <dbReference type="Proteomes" id="UP000275408"/>
    </source>
</evidence>
<organism evidence="5 6">
    <name type="scientific">Pocillopora damicornis</name>
    <name type="common">Cauliflower coral</name>
    <name type="synonym">Millepora damicornis</name>
    <dbReference type="NCBI Taxonomy" id="46731"/>
    <lineage>
        <taxon>Eukaryota</taxon>
        <taxon>Metazoa</taxon>
        <taxon>Cnidaria</taxon>
        <taxon>Anthozoa</taxon>
        <taxon>Hexacorallia</taxon>
        <taxon>Scleractinia</taxon>
        <taxon>Astrocoeniina</taxon>
        <taxon>Pocilloporidae</taxon>
        <taxon>Pocillopora</taxon>
    </lineage>
</organism>
<dbReference type="PANTHER" id="PTHR46528">
    <property type="entry name" value="PROTEIN SON"/>
    <property type="match status" value="1"/>
</dbReference>
<dbReference type="InterPro" id="IPR000467">
    <property type="entry name" value="G_patch_dom"/>
</dbReference>
<dbReference type="Pfam" id="PF14709">
    <property type="entry name" value="DND1_DSRM"/>
    <property type="match status" value="1"/>
</dbReference>
<comment type="caution">
    <text evidence="5">The sequence shown here is derived from an EMBL/GenBank/DDBJ whole genome shotgun (WGS) entry which is preliminary data.</text>
</comment>
<evidence type="ECO:0008006" key="7">
    <source>
        <dbReference type="Google" id="ProtNLM"/>
    </source>
</evidence>
<feature type="compositionally biased region" description="Basic residues" evidence="2">
    <location>
        <begin position="360"/>
        <end position="416"/>
    </location>
</feature>
<evidence type="ECO:0000259" key="3">
    <source>
        <dbReference type="PROSITE" id="PS50137"/>
    </source>
</evidence>
<name>A0A3M6UML4_POCDA</name>
<feature type="compositionally biased region" description="Basic and acidic residues" evidence="2">
    <location>
        <begin position="130"/>
        <end position="166"/>
    </location>
</feature>
<gene>
    <name evidence="5" type="ORF">pdam_00011165</name>
</gene>
<accession>A0A3M6UML4</accession>
<dbReference type="GO" id="GO:0048024">
    <property type="term" value="P:regulation of mRNA splicing, via spliceosome"/>
    <property type="evidence" value="ECO:0007669"/>
    <property type="project" value="TreeGrafter"/>
</dbReference>
<dbReference type="GO" id="GO:0003723">
    <property type="term" value="F:RNA binding"/>
    <property type="evidence" value="ECO:0007669"/>
    <property type="project" value="UniProtKB-UniRule"/>
</dbReference>
<dbReference type="InterPro" id="IPR032922">
    <property type="entry name" value="SON"/>
</dbReference>
<feature type="compositionally biased region" description="Basic and acidic residues" evidence="2">
    <location>
        <begin position="93"/>
        <end position="110"/>
    </location>
</feature>
<protein>
    <recommendedName>
        <fullName evidence="7">G-patch domain-containing protein</fullName>
    </recommendedName>
</protein>
<dbReference type="Gene3D" id="3.30.160.20">
    <property type="match status" value="1"/>
</dbReference>
<feature type="compositionally biased region" description="Basic and acidic residues" evidence="2">
    <location>
        <begin position="34"/>
        <end position="44"/>
    </location>
</feature>
<dbReference type="PROSITE" id="PS50137">
    <property type="entry name" value="DS_RBD"/>
    <property type="match status" value="1"/>
</dbReference>
<feature type="domain" description="G-patch" evidence="4">
    <location>
        <begin position="690"/>
        <end position="736"/>
    </location>
</feature>
<dbReference type="Proteomes" id="UP000275408">
    <property type="component" value="Unassembled WGS sequence"/>
</dbReference>
<dbReference type="SMART" id="SM00358">
    <property type="entry name" value="DSRM"/>
    <property type="match status" value="1"/>
</dbReference>
<feature type="compositionally biased region" description="Basic and acidic residues" evidence="2">
    <location>
        <begin position="218"/>
        <end position="234"/>
    </location>
</feature>